<keyword evidence="3 7" id="KW-1133">Transmembrane helix</keyword>
<keyword evidence="6 7" id="KW-0961">Cell wall biogenesis/degradation</keyword>
<comment type="caution">
    <text evidence="8">The sequence shown here is derived from an EMBL/GenBank/DDBJ whole genome shotgun (WGS) entry which is preliminary data.</text>
</comment>
<dbReference type="PANTHER" id="PTHR30518:SF2">
    <property type="entry name" value="ENDOLYTIC MUREIN TRANSGLYCOSYLASE"/>
    <property type="match status" value="1"/>
</dbReference>
<evidence type="ECO:0000256" key="3">
    <source>
        <dbReference type="ARBA" id="ARBA00022989"/>
    </source>
</evidence>
<dbReference type="GO" id="GO:0008932">
    <property type="term" value="F:lytic endotransglycosylase activity"/>
    <property type="evidence" value="ECO:0007669"/>
    <property type="project" value="UniProtKB-UniRule"/>
</dbReference>
<dbReference type="EC" id="4.2.2.29" evidence="7"/>
<dbReference type="GO" id="GO:0071555">
    <property type="term" value="P:cell wall organization"/>
    <property type="evidence" value="ECO:0007669"/>
    <property type="project" value="UniProtKB-KW"/>
</dbReference>
<dbReference type="Gene3D" id="3.30.1490.480">
    <property type="entry name" value="Endolytic murein transglycosylase"/>
    <property type="match status" value="2"/>
</dbReference>
<dbReference type="GO" id="GO:0005886">
    <property type="term" value="C:plasma membrane"/>
    <property type="evidence" value="ECO:0007669"/>
    <property type="project" value="UniProtKB-UniRule"/>
</dbReference>
<dbReference type="Pfam" id="PF02618">
    <property type="entry name" value="YceG"/>
    <property type="match status" value="1"/>
</dbReference>
<dbReference type="HAMAP" id="MF_02065">
    <property type="entry name" value="MltG"/>
    <property type="match status" value="1"/>
</dbReference>
<evidence type="ECO:0000256" key="7">
    <source>
        <dbReference type="HAMAP-Rule" id="MF_02065"/>
    </source>
</evidence>
<evidence type="ECO:0000256" key="1">
    <source>
        <dbReference type="ARBA" id="ARBA00022475"/>
    </source>
</evidence>
<feature type="site" description="Important for catalytic activity" evidence="7">
    <location>
        <position position="230"/>
    </location>
</feature>
<proteinExistence type="inferred from homology"/>
<dbReference type="CDD" id="cd08010">
    <property type="entry name" value="MltG_like"/>
    <property type="match status" value="1"/>
</dbReference>
<evidence type="ECO:0000256" key="6">
    <source>
        <dbReference type="ARBA" id="ARBA00023316"/>
    </source>
</evidence>
<comment type="catalytic activity">
    <reaction evidence="7">
        <text>a peptidoglycan chain = a peptidoglycan chain with N-acetyl-1,6-anhydromuramyl-[peptide] at the reducing end + a peptidoglycan chain with N-acetylglucosamine at the non-reducing end.</text>
        <dbReference type="EC" id="4.2.2.29"/>
    </reaction>
</comment>
<name>A0A2A6E1T5_9BACL</name>
<dbReference type="Proteomes" id="UP000243688">
    <property type="component" value="Unassembled WGS sequence"/>
</dbReference>
<dbReference type="EMBL" id="MOXJ01000007">
    <property type="protein sequence ID" value="PDO10984.1"/>
    <property type="molecule type" value="Genomic_DNA"/>
</dbReference>
<protein>
    <recommendedName>
        <fullName evidence="7">Endolytic murein transglycosylase</fullName>
        <ecNumber evidence="7">4.2.2.29</ecNumber>
    </recommendedName>
    <alternativeName>
        <fullName evidence="7">Peptidoglycan lytic transglycosylase</fullName>
    </alternativeName>
    <alternativeName>
        <fullName evidence="7">Peptidoglycan polymerization terminase</fullName>
    </alternativeName>
</protein>
<dbReference type="Gene3D" id="3.30.160.60">
    <property type="entry name" value="Classic Zinc Finger"/>
    <property type="match status" value="1"/>
</dbReference>
<keyword evidence="5 7" id="KW-0456">Lyase</keyword>
<keyword evidence="1 7" id="KW-1003">Cell membrane</keyword>
<keyword evidence="2 7" id="KW-0812">Transmembrane</keyword>
<organism evidence="8 9">
    <name type="scientific">Candidatus Reconcilbacillus cellulovorans</name>
    <dbReference type="NCBI Taxonomy" id="1906605"/>
    <lineage>
        <taxon>Bacteria</taxon>
        <taxon>Bacillati</taxon>
        <taxon>Bacillota</taxon>
        <taxon>Bacilli</taxon>
        <taxon>Bacillales</taxon>
        <taxon>Paenibacillaceae</taxon>
        <taxon>Candidatus Reconcilbacillus</taxon>
    </lineage>
</organism>
<gene>
    <name evidence="7" type="primary">mltG</name>
    <name evidence="8" type="ORF">BLM47_04560</name>
</gene>
<dbReference type="AlphaFoldDB" id="A0A2A6E1T5"/>
<dbReference type="InterPro" id="IPR003770">
    <property type="entry name" value="MLTG-like"/>
</dbReference>
<evidence type="ECO:0000313" key="8">
    <source>
        <dbReference type="EMBL" id="PDO10984.1"/>
    </source>
</evidence>
<keyword evidence="4 7" id="KW-0472">Membrane</keyword>
<sequence>MPKAAVWAAALAPLLLAAAVAVYVWSQWRPVPASSAPVRVRIEPGMMPDEIARELERAGLIRDARMFWYYLRLKGEGNRFQAGEYELKPGMTPDELIAALNAGNTIRPETVRVTIPEGFTVRQIAARLEESGIADAAAVLGLAADPKAFPHAVIREIPADPRMRWPLEGYLFPETYEWPKGVDETAVLSRMIEEFERRLDALPEGWRSRLDELGLTLHGLVTVASLVEREAALEEERPLVASVIYNRLKRGMLLQIDATVQYLLDEPVERLTERELRIDSPYNTYRYPGLPPGPIASPGMSSIRAALFPAETEYLYYVVKNDGSRGHWFAKTEEEHYRNVRESRKAAEKSAAAP</sequence>
<evidence type="ECO:0000256" key="2">
    <source>
        <dbReference type="ARBA" id="ARBA00022692"/>
    </source>
</evidence>
<reference evidence="8 9" key="1">
    <citation type="submission" date="2016-12" db="EMBL/GenBank/DDBJ databases">
        <title>Candidatus Reconcilibacillus cellulovorans genome.</title>
        <authorList>
            <person name="Kolinko S."/>
            <person name="Wu Y.-W."/>
            <person name="Tachea F."/>
            <person name="Denzel E."/>
            <person name="Hiras J."/>
            <person name="Baecker N."/>
            <person name="Chan L.J."/>
            <person name="Eichorst S.A."/>
            <person name="Frey D."/>
            <person name="Adams P.D."/>
            <person name="Pray T."/>
            <person name="Tanjore D."/>
            <person name="Petzold C.J."/>
            <person name="Gladden J.M."/>
            <person name="Simmons B.A."/>
            <person name="Singer S.W."/>
        </authorList>
    </citation>
    <scope>NUCLEOTIDE SEQUENCE [LARGE SCALE GENOMIC DNA]</scope>
    <source>
        <strain evidence="8">JTherm</strain>
    </source>
</reference>
<evidence type="ECO:0000256" key="4">
    <source>
        <dbReference type="ARBA" id="ARBA00023136"/>
    </source>
</evidence>
<evidence type="ECO:0000313" key="9">
    <source>
        <dbReference type="Proteomes" id="UP000243688"/>
    </source>
</evidence>
<dbReference type="GO" id="GO:0009252">
    <property type="term" value="P:peptidoglycan biosynthetic process"/>
    <property type="evidence" value="ECO:0007669"/>
    <property type="project" value="UniProtKB-UniRule"/>
</dbReference>
<evidence type="ECO:0000256" key="5">
    <source>
        <dbReference type="ARBA" id="ARBA00023239"/>
    </source>
</evidence>
<dbReference type="PANTHER" id="PTHR30518">
    <property type="entry name" value="ENDOLYTIC MUREIN TRANSGLYCOSYLASE"/>
    <property type="match status" value="1"/>
</dbReference>
<comment type="function">
    <text evidence="7">Functions as a peptidoglycan terminase that cleaves nascent peptidoglycan strands endolytically to terminate their elongation.</text>
</comment>
<dbReference type="NCBIfam" id="TIGR00247">
    <property type="entry name" value="endolytic transglycosylase MltG"/>
    <property type="match status" value="1"/>
</dbReference>
<comment type="similarity">
    <text evidence="7">Belongs to the transglycosylase MltG family.</text>
</comment>
<accession>A0A2A6E1T5</accession>